<reference evidence="2" key="1">
    <citation type="journal article" date="2020" name="mSystems">
        <title>Genome- and Community-Level Interaction Insights into Carbon Utilization and Element Cycling Functions of Hydrothermarchaeota in Hydrothermal Sediment.</title>
        <authorList>
            <person name="Zhou Z."/>
            <person name="Liu Y."/>
            <person name="Xu W."/>
            <person name="Pan J."/>
            <person name="Luo Z.H."/>
            <person name="Li M."/>
        </authorList>
    </citation>
    <scope>NUCLEOTIDE SEQUENCE [LARGE SCALE GENOMIC DNA]</scope>
    <source>
        <strain evidence="2">SpSt-402</strain>
    </source>
</reference>
<comment type="caution">
    <text evidence="2">The sequence shown here is derived from an EMBL/GenBank/DDBJ whole genome shotgun (WGS) entry which is preliminary data.</text>
</comment>
<evidence type="ECO:0000313" key="2">
    <source>
        <dbReference type="EMBL" id="HGW94688.1"/>
    </source>
</evidence>
<organism evidence="2">
    <name type="scientific">Oscillatoriales cyanobacterium SpSt-402</name>
    <dbReference type="NCBI Taxonomy" id="2282168"/>
    <lineage>
        <taxon>Bacteria</taxon>
        <taxon>Bacillati</taxon>
        <taxon>Cyanobacteriota</taxon>
        <taxon>Cyanophyceae</taxon>
        <taxon>Oscillatoriophycideae</taxon>
        <taxon>Oscillatoriales</taxon>
    </lineage>
</organism>
<sequence length="205" mass="22569">MAKRRPRTPSTFNSYDRDFEREFEDYASSDANSKQRKSTKSVIFNATTLAILAGVFILGIGIGMGFSSVSGVSNNTGSKIVTQSELDSKAPNADLCVQFGASAIVTDMRVFVTLNPLNFYVSQASSRPGCVLRSNNWSILEQRGLVKPEQVRDCKQRMNTFGFTGELGSSPEINCVYQNNTTQNLFLDQNGPNGKPIAEPDNERF</sequence>
<dbReference type="AlphaFoldDB" id="A0A832H4I9"/>
<keyword evidence="1" id="KW-0812">Transmembrane</keyword>
<proteinExistence type="predicted"/>
<dbReference type="EMBL" id="DSRD01000654">
    <property type="protein sequence ID" value="HGW94688.1"/>
    <property type="molecule type" value="Genomic_DNA"/>
</dbReference>
<evidence type="ECO:0000256" key="1">
    <source>
        <dbReference type="SAM" id="Phobius"/>
    </source>
</evidence>
<gene>
    <name evidence="2" type="ORF">ENR47_10465</name>
</gene>
<accession>A0A832H4I9</accession>
<dbReference type="Pfam" id="PF11371">
    <property type="entry name" value="DUF3172"/>
    <property type="match status" value="1"/>
</dbReference>
<name>A0A832H4I9_9CYAN</name>
<dbReference type="InterPro" id="IPR021511">
    <property type="entry name" value="DUF3172"/>
</dbReference>
<keyword evidence="1" id="KW-1133">Transmembrane helix</keyword>
<protein>
    <submittedName>
        <fullName evidence="2">DUF3172 domain-containing protein</fullName>
    </submittedName>
</protein>
<keyword evidence="1" id="KW-0472">Membrane</keyword>
<feature type="transmembrane region" description="Helical" evidence="1">
    <location>
        <begin position="42"/>
        <end position="66"/>
    </location>
</feature>